<dbReference type="OMA" id="CIDPLDL"/>
<evidence type="ECO:0000313" key="1">
    <source>
        <dbReference type="EMBL" id="KAE8303073.1"/>
    </source>
</evidence>
<dbReference type="PANTHER" id="PTHR13391">
    <property type="entry name" value="MITOCHONDRIAL DISTRIBUTION REGULATOR MISATO"/>
    <property type="match status" value="1"/>
</dbReference>
<comment type="caution">
    <text evidence="1">The sequence shown here is derived from an EMBL/GenBank/DDBJ whole genome shotgun (WGS) entry which is preliminary data.</text>
</comment>
<dbReference type="VEuPathDB" id="GiardiaDB:GL50803_16476"/>
<dbReference type="InterPro" id="IPR049942">
    <property type="entry name" value="DML1/Misato"/>
</dbReference>
<evidence type="ECO:0000313" key="2">
    <source>
        <dbReference type="Proteomes" id="UP000001548"/>
    </source>
</evidence>
<protein>
    <submittedName>
        <fullName evidence="1">Uncharacterized protein</fullName>
    </submittedName>
</protein>
<dbReference type="EMBL" id="AACB03000003">
    <property type="protein sequence ID" value="KAE8303073.1"/>
    <property type="molecule type" value="Genomic_DNA"/>
</dbReference>
<dbReference type="HOGENOM" id="CLU_484365_0_0_1"/>
<dbReference type="GO" id="GO:0007005">
    <property type="term" value="P:mitochondrion organization"/>
    <property type="evidence" value="ECO:0007669"/>
    <property type="project" value="InterPro"/>
</dbReference>
<name>D3KG18_GIAIC</name>
<dbReference type="AlphaFoldDB" id="D3KG18"/>
<reference evidence="1 2" key="1">
    <citation type="journal article" date="2007" name="Science">
        <title>Genomic minimalism in the early diverging intestinal parasite Giardia lamblia.</title>
        <authorList>
            <person name="Morrison H.G."/>
            <person name="McArthur A.G."/>
            <person name="Gillin F.D."/>
            <person name="Aley S.B."/>
            <person name="Adam R.D."/>
            <person name="Olsen G.J."/>
            <person name="Best A.A."/>
            <person name="Cande W.Z."/>
            <person name="Chen F."/>
            <person name="Cipriano M.J."/>
            <person name="Davids B.J."/>
            <person name="Dawson S.C."/>
            <person name="Elmendorf H.G."/>
            <person name="Hehl A.B."/>
            <person name="Holder M.E."/>
            <person name="Huse S.M."/>
            <person name="Kim U.U."/>
            <person name="Lasek-Nesselquist E."/>
            <person name="Manning G."/>
            <person name="Nigam A."/>
            <person name="Nixon J.E."/>
            <person name="Palm D."/>
            <person name="Passamaneck N.E."/>
            <person name="Prabhu A."/>
            <person name="Reich C.I."/>
            <person name="Reiner D.S."/>
            <person name="Samuelson J."/>
            <person name="Svard S.G."/>
            <person name="Sogin M.L."/>
        </authorList>
    </citation>
    <scope>NUCLEOTIDE SEQUENCE [LARGE SCALE GENOMIC DNA]</scope>
    <source>
        <strain evidence="1 2">WB C6</strain>
    </source>
</reference>
<sequence>MGDTLGLALGRVGRFLSQHYWNFEALAGLTADGRPLEHALSCFYETMNGAVSRSISVDYKDNYGPLPWEGIYSLADGSALEDVYGITGPDQVIDSRAELSLYHRYLKNGDEEESRALYADAGAKFFHAWKRFNKLSSPTMTPAGIPGISDVRINFHKTERFATDFAAPNSTSPFALELPRANLSQSEVPSDYFNEASTTGNTHAILSSIYDIAMKQLEKCDRLDCLVLFLASDTHWGTVLTDILDEILPEVPRTSALLYDIIDYKSPNEPSPLVCPNPLLASKRRKCSQMSLWHNIADRLSSYALLPLSYASISNYFRNACASEVDIETPGAAENGLRGNRQACLTDASAVMSLAVHSFVRQARTHTYRLSNVVDGLVPVSYGNILATGLNISLTGGFYEHTLDLSGLVAAYLQSPIDSSFAAARSFCIDPLDLSAKPRGWVNSYVKQYAELFRQPIIRNSRGLLLRGPVLQLPDAFPHIFTQRCGLSYRTELPIAVELRNTPYYYANLCATEKLIQGRSSFRDDNLELEDTLQYLCVLKDVYKPSRHLAGIQISDDRSGSEQ</sequence>
<proteinExistence type="predicted"/>
<accession>D3KG18</accession>
<dbReference type="GO" id="GO:0005737">
    <property type="term" value="C:cytoplasm"/>
    <property type="evidence" value="ECO:0000318"/>
    <property type="project" value="GO_Central"/>
</dbReference>
<organism evidence="1 2">
    <name type="scientific">Giardia intestinalis (strain ATCC 50803 / WB clone C6)</name>
    <name type="common">Giardia lamblia</name>
    <dbReference type="NCBI Taxonomy" id="184922"/>
    <lineage>
        <taxon>Eukaryota</taxon>
        <taxon>Metamonada</taxon>
        <taxon>Diplomonadida</taxon>
        <taxon>Hexamitidae</taxon>
        <taxon>Giardiinae</taxon>
        <taxon>Giardia</taxon>
    </lineage>
</organism>
<gene>
    <name evidence="1" type="ORF">GL50803_0016476</name>
</gene>
<dbReference type="PANTHER" id="PTHR13391:SF0">
    <property type="entry name" value="PROTEIN MISATO HOMOLOG 1"/>
    <property type="match status" value="1"/>
</dbReference>
<keyword evidence="2" id="KW-1185">Reference proteome</keyword>
<dbReference type="Proteomes" id="UP000001548">
    <property type="component" value="Unassembled WGS sequence"/>
</dbReference>